<dbReference type="Pfam" id="PF00697">
    <property type="entry name" value="PRAI"/>
    <property type="match status" value="1"/>
</dbReference>
<dbReference type="SUPFAM" id="SSF51366">
    <property type="entry name" value="Ribulose-phoshate binding barrel"/>
    <property type="match status" value="1"/>
</dbReference>
<dbReference type="InterPro" id="IPR011060">
    <property type="entry name" value="RibuloseP-bd_barrel"/>
</dbReference>
<keyword evidence="8 9" id="KW-0413">Isomerase</keyword>
<evidence type="ECO:0000256" key="3">
    <source>
        <dbReference type="ARBA" id="ARBA00012572"/>
    </source>
</evidence>
<dbReference type="Gene3D" id="3.20.20.70">
    <property type="entry name" value="Aldolase class I"/>
    <property type="match status" value="1"/>
</dbReference>
<keyword evidence="6 9" id="KW-0822">Tryptophan biosynthesis</keyword>
<dbReference type="NCBIfam" id="NF002295">
    <property type="entry name" value="PRK01222.1-1"/>
    <property type="match status" value="1"/>
</dbReference>
<dbReference type="EC" id="5.3.1.24" evidence="3 9"/>
<keyword evidence="7 9" id="KW-0057">Aromatic amino acid biosynthesis</keyword>
<evidence type="ECO:0000256" key="7">
    <source>
        <dbReference type="ARBA" id="ARBA00023141"/>
    </source>
</evidence>
<dbReference type="AlphaFoldDB" id="A0A6I6MMD9"/>
<comment type="similarity">
    <text evidence="9">Belongs to the TrpF family.</text>
</comment>
<evidence type="ECO:0000256" key="9">
    <source>
        <dbReference type="HAMAP-Rule" id="MF_00135"/>
    </source>
</evidence>
<evidence type="ECO:0000256" key="8">
    <source>
        <dbReference type="ARBA" id="ARBA00023235"/>
    </source>
</evidence>
<reference evidence="12" key="1">
    <citation type="submission" date="2019-12" db="EMBL/GenBank/DDBJ databases">
        <title>Complete genome of Terracaulis silvestris 0127_4.</title>
        <authorList>
            <person name="Vieira S."/>
            <person name="Riedel T."/>
            <person name="Sproer C."/>
            <person name="Pascual J."/>
            <person name="Boedeker C."/>
            <person name="Overmann J."/>
        </authorList>
    </citation>
    <scope>NUCLEOTIDE SEQUENCE [LARGE SCALE GENOMIC DNA]</scope>
    <source>
        <strain evidence="12">0127_4</strain>
    </source>
</reference>
<comment type="pathway">
    <text evidence="2 9">Amino-acid biosynthesis; L-tryptophan biosynthesis; L-tryptophan from chorismate: step 3/5.</text>
</comment>
<protein>
    <recommendedName>
        <fullName evidence="4 9">N-(5'-phosphoribosyl)anthranilate isomerase</fullName>
        <shortName evidence="9">PRAI</shortName>
        <ecNumber evidence="3 9">5.3.1.24</ecNumber>
    </recommendedName>
</protein>
<evidence type="ECO:0000256" key="4">
    <source>
        <dbReference type="ARBA" id="ARBA00022272"/>
    </source>
</evidence>
<dbReference type="Proteomes" id="UP000431269">
    <property type="component" value="Chromosome"/>
</dbReference>
<evidence type="ECO:0000313" key="12">
    <source>
        <dbReference type="Proteomes" id="UP000431269"/>
    </source>
</evidence>
<dbReference type="UniPathway" id="UPA00035">
    <property type="reaction ID" value="UER00042"/>
</dbReference>
<keyword evidence="5 9" id="KW-0028">Amino-acid biosynthesis</keyword>
<feature type="domain" description="N-(5'phosphoribosyl) anthranilate isomerase (PRAI)" evidence="10">
    <location>
        <begin position="4"/>
        <end position="206"/>
    </location>
</feature>
<dbReference type="PANTHER" id="PTHR42894">
    <property type="entry name" value="N-(5'-PHOSPHORIBOSYL)ANTHRANILATE ISOMERASE"/>
    <property type="match status" value="1"/>
</dbReference>
<organism evidence="11 12">
    <name type="scientific">Terricaulis silvestris</name>
    <dbReference type="NCBI Taxonomy" id="2686094"/>
    <lineage>
        <taxon>Bacteria</taxon>
        <taxon>Pseudomonadati</taxon>
        <taxon>Pseudomonadota</taxon>
        <taxon>Alphaproteobacteria</taxon>
        <taxon>Caulobacterales</taxon>
        <taxon>Caulobacteraceae</taxon>
        <taxon>Terricaulis</taxon>
    </lineage>
</organism>
<dbReference type="EMBL" id="CP047045">
    <property type="protein sequence ID" value="QGZ96645.1"/>
    <property type="molecule type" value="Genomic_DNA"/>
</dbReference>
<dbReference type="InterPro" id="IPR013785">
    <property type="entry name" value="Aldolase_TIM"/>
</dbReference>
<gene>
    <name evidence="9 11" type="primary">trpF</name>
    <name evidence="11" type="ORF">DSM104635_03506</name>
</gene>
<evidence type="ECO:0000256" key="2">
    <source>
        <dbReference type="ARBA" id="ARBA00004664"/>
    </source>
</evidence>
<evidence type="ECO:0000256" key="1">
    <source>
        <dbReference type="ARBA" id="ARBA00001164"/>
    </source>
</evidence>
<accession>A0A6I6MMD9</accession>
<dbReference type="GO" id="GO:0004640">
    <property type="term" value="F:phosphoribosylanthranilate isomerase activity"/>
    <property type="evidence" value="ECO:0007669"/>
    <property type="project" value="UniProtKB-UniRule"/>
</dbReference>
<evidence type="ECO:0000259" key="10">
    <source>
        <dbReference type="Pfam" id="PF00697"/>
    </source>
</evidence>
<evidence type="ECO:0000313" key="11">
    <source>
        <dbReference type="EMBL" id="QGZ96645.1"/>
    </source>
</evidence>
<keyword evidence="12" id="KW-1185">Reference proteome</keyword>
<dbReference type="RefSeq" id="WP_158767423.1">
    <property type="nucleotide sequence ID" value="NZ_CP047045.1"/>
</dbReference>
<dbReference type="HAMAP" id="MF_00135">
    <property type="entry name" value="PRAI"/>
    <property type="match status" value="1"/>
</dbReference>
<sequence>MPDAKICGITTPEALDAAIEGGARFVGFVTYPKSPRFLTQDKLAALARRAAGRVETVLVTVAADDAHLVAAIEAAQPDWIQLHGGEAPGRVAEVRRFARRGVIKAMGVGRREDLMAASAYEPVADMLLFDAQAPSAAAQPGGNAMAFDWSLLGSWTFGRPWLLAGGLTPVNVREAIRVSGADLVDVSSGVESAPGLKDPLLIAQFLAAVEV</sequence>
<proteinExistence type="inferred from homology"/>
<dbReference type="KEGG" id="tsv:DSM104635_03506"/>
<evidence type="ECO:0000256" key="5">
    <source>
        <dbReference type="ARBA" id="ARBA00022605"/>
    </source>
</evidence>
<dbReference type="GO" id="GO:0000162">
    <property type="term" value="P:L-tryptophan biosynthetic process"/>
    <property type="evidence" value="ECO:0007669"/>
    <property type="project" value="UniProtKB-UniRule"/>
</dbReference>
<dbReference type="InterPro" id="IPR044643">
    <property type="entry name" value="TrpF_fam"/>
</dbReference>
<dbReference type="CDD" id="cd00405">
    <property type="entry name" value="PRAI"/>
    <property type="match status" value="1"/>
</dbReference>
<dbReference type="PANTHER" id="PTHR42894:SF1">
    <property type="entry name" value="N-(5'-PHOSPHORIBOSYL)ANTHRANILATE ISOMERASE"/>
    <property type="match status" value="1"/>
</dbReference>
<name>A0A6I6MMD9_9CAUL</name>
<comment type="catalytic activity">
    <reaction evidence="1 9">
        <text>N-(5-phospho-beta-D-ribosyl)anthranilate = 1-(2-carboxyphenylamino)-1-deoxy-D-ribulose 5-phosphate</text>
        <dbReference type="Rhea" id="RHEA:21540"/>
        <dbReference type="ChEBI" id="CHEBI:18277"/>
        <dbReference type="ChEBI" id="CHEBI:58613"/>
        <dbReference type="EC" id="5.3.1.24"/>
    </reaction>
</comment>
<evidence type="ECO:0000256" key="6">
    <source>
        <dbReference type="ARBA" id="ARBA00022822"/>
    </source>
</evidence>
<dbReference type="InterPro" id="IPR001240">
    <property type="entry name" value="PRAI_dom"/>
</dbReference>